<keyword evidence="2" id="KW-0479">Metal-binding</keyword>
<evidence type="ECO:0000256" key="4">
    <source>
        <dbReference type="ARBA" id="ARBA00023239"/>
    </source>
</evidence>
<comment type="similarity">
    <text evidence="1">Belongs to the Gfa family.</text>
</comment>
<dbReference type="STRING" id="1042311.A0A2T3YWC2"/>
<dbReference type="PANTHER" id="PTHR33337:SF33">
    <property type="entry name" value="CENP-V_GFA DOMAIN-CONTAINING PROTEIN"/>
    <property type="match status" value="1"/>
</dbReference>
<dbReference type="GO" id="GO:0016846">
    <property type="term" value="F:carbon-sulfur lyase activity"/>
    <property type="evidence" value="ECO:0007669"/>
    <property type="project" value="InterPro"/>
</dbReference>
<evidence type="ECO:0000259" key="5">
    <source>
        <dbReference type="PROSITE" id="PS51891"/>
    </source>
</evidence>
<evidence type="ECO:0000313" key="6">
    <source>
        <dbReference type="EMBL" id="PTB36868.1"/>
    </source>
</evidence>
<dbReference type="PANTHER" id="PTHR33337">
    <property type="entry name" value="GFA DOMAIN-CONTAINING PROTEIN"/>
    <property type="match status" value="1"/>
</dbReference>
<gene>
    <name evidence="6" type="ORF">M441DRAFT_149918</name>
</gene>
<protein>
    <recommendedName>
        <fullName evidence="5">CENP-V/GFA domain-containing protein</fullName>
    </recommendedName>
</protein>
<dbReference type="OrthoDB" id="406544at2759"/>
<dbReference type="InterPro" id="IPR011057">
    <property type="entry name" value="Mss4-like_sf"/>
</dbReference>
<evidence type="ECO:0000313" key="7">
    <source>
        <dbReference type="Proteomes" id="UP000240493"/>
    </source>
</evidence>
<proteinExistence type="inferred from homology"/>
<dbReference type="PROSITE" id="PS51891">
    <property type="entry name" value="CENP_V_GFA"/>
    <property type="match status" value="1"/>
</dbReference>
<dbReference type="InterPro" id="IPR006913">
    <property type="entry name" value="CENP-V/GFA"/>
</dbReference>
<evidence type="ECO:0000256" key="2">
    <source>
        <dbReference type="ARBA" id="ARBA00022723"/>
    </source>
</evidence>
<dbReference type="EMBL" id="KZ679269">
    <property type="protein sequence ID" value="PTB36868.1"/>
    <property type="molecule type" value="Genomic_DNA"/>
</dbReference>
<dbReference type="Gene3D" id="3.90.1590.10">
    <property type="entry name" value="glutathione-dependent formaldehyde- activating enzyme (gfa)"/>
    <property type="match status" value="1"/>
</dbReference>
<dbReference type="Proteomes" id="UP000240493">
    <property type="component" value="Unassembled WGS sequence"/>
</dbReference>
<feature type="domain" description="CENP-V/GFA" evidence="5">
    <location>
        <begin position="13"/>
        <end position="132"/>
    </location>
</feature>
<evidence type="ECO:0000256" key="1">
    <source>
        <dbReference type="ARBA" id="ARBA00005495"/>
    </source>
</evidence>
<keyword evidence="4" id="KW-0456">Lyase</keyword>
<organism evidence="6 7">
    <name type="scientific">Trichoderma asperellum (strain ATCC 204424 / CBS 433.97 / NBRC 101777)</name>
    <dbReference type="NCBI Taxonomy" id="1042311"/>
    <lineage>
        <taxon>Eukaryota</taxon>
        <taxon>Fungi</taxon>
        <taxon>Dikarya</taxon>
        <taxon>Ascomycota</taxon>
        <taxon>Pezizomycotina</taxon>
        <taxon>Sordariomycetes</taxon>
        <taxon>Hypocreomycetidae</taxon>
        <taxon>Hypocreales</taxon>
        <taxon>Hypocreaceae</taxon>
        <taxon>Trichoderma</taxon>
    </lineage>
</organism>
<dbReference type="GO" id="GO:0046872">
    <property type="term" value="F:metal ion binding"/>
    <property type="evidence" value="ECO:0007669"/>
    <property type="project" value="UniProtKB-KW"/>
</dbReference>
<keyword evidence="7" id="KW-1185">Reference proteome</keyword>
<accession>A0A2T3YWC2</accession>
<reference evidence="6 7" key="1">
    <citation type="submission" date="2016-07" db="EMBL/GenBank/DDBJ databases">
        <title>Multiple horizontal gene transfer events from other fungi enriched the ability of initially mycotrophic Trichoderma (Ascomycota) to feed on dead plant biomass.</title>
        <authorList>
            <consortium name="DOE Joint Genome Institute"/>
            <person name="Aerts A."/>
            <person name="Atanasova L."/>
            <person name="Chenthamara K."/>
            <person name="Zhang J."/>
            <person name="Grujic M."/>
            <person name="Henrissat B."/>
            <person name="Kuo A."/>
            <person name="Salamov A."/>
            <person name="Lipzen A."/>
            <person name="Labutti K."/>
            <person name="Barry K."/>
            <person name="Miao Y."/>
            <person name="Rahimi M.J."/>
            <person name="Shen Q."/>
            <person name="Grigoriev I.V."/>
            <person name="Kubicek C.P."/>
            <person name="Druzhinina I.S."/>
        </authorList>
    </citation>
    <scope>NUCLEOTIDE SEQUENCE [LARGE SCALE GENOMIC DNA]</scope>
    <source>
        <strain evidence="6 7">CBS 433.97</strain>
    </source>
</reference>
<keyword evidence="3" id="KW-0862">Zinc</keyword>
<dbReference type="SUPFAM" id="SSF51316">
    <property type="entry name" value="Mss4-like"/>
    <property type="match status" value="2"/>
</dbReference>
<name>A0A2T3YWC2_TRIA4</name>
<dbReference type="Pfam" id="PF04828">
    <property type="entry name" value="GFA"/>
    <property type="match status" value="1"/>
</dbReference>
<sequence length="242" mass="26631">MSHYAERKDLFPMQGGCPCGHIRYQINLPPLLVQTCHCTLCQRQMGSAFAINAIIESSAVSLLPPAPLTTPLSKAESSSSSPSPSSGSVCGVLPAFADLTNATTTATVAPVDNDADAQHKTNNPVFVAIPTQSKVGQTIAQCPLCRGNLWSHYADAGTLVTYLIASTLDRPWELEPDVHIYTRSRRDFVSLNDGKPQFEEFYPDRAAFYRPETRERVDALTEKQDAWRKQIRAAYKAQFAKI</sequence>
<evidence type="ECO:0000256" key="3">
    <source>
        <dbReference type="ARBA" id="ARBA00022833"/>
    </source>
</evidence>
<dbReference type="AlphaFoldDB" id="A0A2T3YWC2"/>